<evidence type="ECO:0000256" key="3">
    <source>
        <dbReference type="ARBA" id="ARBA00022630"/>
    </source>
</evidence>
<dbReference type="RefSeq" id="WP_377692874.1">
    <property type="nucleotide sequence ID" value="NZ_JBHLTK010000089.1"/>
</dbReference>
<dbReference type="Proteomes" id="UP000494363">
    <property type="component" value="Unassembled WGS sequence"/>
</dbReference>
<dbReference type="EMBL" id="CADIKH010000128">
    <property type="protein sequence ID" value="CAB3774519.1"/>
    <property type="molecule type" value="Genomic_DNA"/>
</dbReference>
<dbReference type="InterPro" id="IPR016169">
    <property type="entry name" value="FAD-bd_PCMH_sub2"/>
</dbReference>
<dbReference type="InterPro" id="IPR050416">
    <property type="entry name" value="FAD-linked_Oxidoreductase"/>
</dbReference>
<keyword evidence="3" id="KW-0285">Flavoprotein</keyword>
<keyword evidence="4" id="KW-0274">FAD</keyword>
<dbReference type="PANTHER" id="PTHR42973:SF39">
    <property type="entry name" value="FAD-BINDING PCMH-TYPE DOMAIN-CONTAINING PROTEIN"/>
    <property type="match status" value="1"/>
</dbReference>
<dbReference type="InterPro" id="IPR016167">
    <property type="entry name" value="FAD-bd_PCMH_sub1"/>
</dbReference>
<evidence type="ECO:0000313" key="9">
    <source>
        <dbReference type="Proteomes" id="UP000494363"/>
    </source>
</evidence>
<evidence type="ECO:0000256" key="5">
    <source>
        <dbReference type="ARBA" id="ARBA00023002"/>
    </source>
</evidence>
<keyword evidence="9" id="KW-1185">Reference proteome</keyword>
<dbReference type="AlphaFoldDB" id="A0A6J5F6T2"/>
<proteinExistence type="inferred from homology"/>
<evidence type="ECO:0000256" key="6">
    <source>
        <dbReference type="SAM" id="MobiDB-lite"/>
    </source>
</evidence>
<dbReference type="GO" id="GO:0071949">
    <property type="term" value="F:FAD binding"/>
    <property type="evidence" value="ECO:0007669"/>
    <property type="project" value="InterPro"/>
</dbReference>
<dbReference type="SUPFAM" id="SSF56176">
    <property type="entry name" value="FAD-binding/transporter-associated domain-like"/>
    <property type="match status" value="1"/>
</dbReference>
<dbReference type="GO" id="GO:0018530">
    <property type="term" value="F:(R)-6-hydroxynicotine oxidase activity"/>
    <property type="evidence" value="ECO:0007669"/>
    <property type="project" value="UniProtKB-EC"/>
</dbReference>
<feature type="region of interest" description="Disordered" evidence="6">
    <location>
        <begin position="1"/>
        <end position="21"/>
    </location>
</feature>
<protein>
    <submittedName>
        <fullName evidence="8">6-hydroxy-D-nicotine oxidase</fullName>
        <ecNumber evidence="8">1.5.3.6</ecNumber>
    </submittedName>
</protein>
<evidence type="ECO:0000256" key="1">
    <source>
        <dbReference type="ARBA" id="ARBA00001974"/>
    </source>
</evidence>
<gene>
    <name evidence="8" type="ORF">LMG29542_07896</name>
</gene>
<evidence type="ECO:0000256" key="4">
    <source>
        <dbReference type="ARBA" id="ARBA00022827"/>
    </source>
</evidence>
<sequence>MKIPGKYTTRMNSNLDAGTNSSASPWETLERIFRGRAWRNGQADYEQKRRDCCWNRRNFSRFPHYIVRAHSADDVVTAVNFAREHDLPISLRSGGHSFSGSFLRDSGILLDMSALRTLEVDPNRQRAIVGPGVTSLELSRALARYGLAFPTGHSGTVGLGGFLLGGGLGINFGDWGPMSAFQITALDLVTPDGRLLHASAEEHSDLFWAARGGGPCLFFAAVSFELNCPALPGTITARSLRLPLERLADALRAITESPPSRRLQVMLAIVPAEHADSSRSPHEVAITTLAFAEDAAAATALHTPAITLLRRWASAEPSEEQATGFDALHQHGDAVFSADRYAADNILTDRPEEAARILISHLARLPSPATLPLLIWRGTPTLPAAAYSAQGQWYFSTYARWSGAGDDNDNLSWLRELYDELKPIAAQCYINEFDLEHRSHEVSRCFSPSSWRRLQELKQRYDPQGVFQGLPLDG</sequence>
<accession>A0A6J5F6T2</accession>
<evidence type="ECO:0000259" key="7">
    <source>
        <dbReference type="PROSITE" id="PS51387"/>
    </source>
</evidence>
<feature type="domain" description="FAD-binding PCMH-type" evidence="7">
    <location>
        <begin position="59"/>
        <end position="247"/>
    </location>
</feature>
<dbReference type="InterPro" id="IPR006093">
    <property type="entry name" value="Oxy_OxRdtase_FAD_BS"/>
</dbReference>
<feature type="compositionally biased region" description="Polar residues" evidence="6">
    <location>
        <begin position="9"/>
        <end position="21"/>
    </location>
</feature>
<comment type="cofactor">
    <cofactor evidence="1">
        <name>FAD</name>
        <dbReference type="ChEBI" id="CHEBI:57692"/>
    </cofactor>
</comment>
<keyword evidence="5 8" id="KW-0560">Oxidoreductase</keyword>
<comment type="similarity">
    <text evidence="2">Belongs to the oxygen-dependent FAD-linked oxidoreductase family.</text>
</comment>
<reference evidence="8 9" key="1">
    <citation type="submission" date="2020-04" db="EMBL/GenBank/DDBJ databases">
        <authorList>
            <person name="De Canck E."/>
        </authorList>
    </citation>
    <scope>NUCLEOTIDE SEQUENCE [LARGE SCALE GENOMIC DNA]</scope>
    <source>
        <strain evidence="8 9">LMG 29542</strain>
    </source>
</reference>
<dbReference type="Gene3D" id="3.40.462.20">
    <property type="match status" value="1"/>
</dbReference>
<dbReference type="PROSITE" id="PS51387">
    <property type="entry name" value="FAD_PCMH"/>
    <property type="match status" value="1"/>
</dbReference>
<dbReference type="Gene3D" id="3.30.43.10">
    <property type="entry name" value="Uridine Diphospho-n-acetylenolpyruvylglucosamine Reductase, domain 2"/>
    <property type="match status" value="1"/>
</dbReference>
<evidence type="ECO:0000256" key="2">
    <source>
        <dbReference type="ARBA" id="ARBA00005466"/>
    </source>
</evidence>
<dbReference type="PANTHER" id="PTHR42973">
    <property type="entry name" value="BINDING OXIDOREDUCTASE, PUTATIVE (AFU_ORTHOLOGUE AFUA_1G17690)-RELATED"/>
    <property type="match status" value="1"/>
</dbReference>
<dbReference type="InterPro" id="IPR006094">
    <property type="entry name" value="Oxid_FAD_bind_N"/>
</dbReference>
<dbReference type="Gene3D" id="3.30.465.10">
    <property type="match status" value="1"/>
</dbReference>
<name>A0A6J5F6T2_9BURK</name>
<dbReference type="PROSITE" id="PS00862">
    <property type="entry name" value="OX2_COVAL_FAD"/>
    <property type="match status" value="1"/>
</dbReference>
<dbReference type="Pfam" id="PF01565">
    <property type="entry name" value="FAD_binding_4"/>
    <property type="match status" value="1"/>
</dbReference>
<dbReference type="InterPro" id="IPR016166">
    <property type="entry name" value="FAD-bd_PCMH"/>
</dbReference>
<organism evidence="8 9">
    <name type="scientific">Paraburkholderia humisilvae</name>
    <dbReference type="NCBI Taxonomy" id="627669"/>
    <lineage>
        <taxon>Bacteria</taxon>
        <taxon>Pseudomonadati</taxon>
        <taxon>Pseudomonadota</taxon>
        <taxon>Betaproteobacteria</taxon>
        <taxon>Burkholderiales</taxon>
        <taxon>Burkholderiaceae</taxon>
        <taxon>Paraburkholderia</taxon>
    </lineage>
</organism>
<dbReference type="InterPro" id="IPR036318">
    <property type="entry name" value="FAD-bd_PCMH-like_sf"/>
</dbReference>
<dbReference type="EC" id="1.5.3.6" evidence="8"/>
<evidence type="ECO:0000313" key="8">
    <source>
        <dbReference type="EMBL" id="CAB3774519.1"/>
    </source>
</evidence>